<evidence type="ECO:0000256" key="6">
    <source>
        <dbReference type="SAM" id="Coils"/>
    </source>
</evidence>
<dbReference type="GO" id="GO:0009425">
    <property type="term" value="C:bacterial-type flagellum basal body"/>
    <property type="evidence" value="ECO:0007669"/>
    <property type="project" value="UniProtKB-SubCell"/>
</dbReference>
<gene>
    <name evidence="4 8" type="primary">fliE</name>
    <name evidence="8" type="ORF">GQ588_11640</name>
</gene>
<dbReference type="AlphaFoldDB" id="A0A857DIY4"/>
<evidence type="ECO:0000256" key="5">
    <source>
        <dbReference type="NCBIfam" id="TIGR00205"/>
    </source>
</evidence>
<dbReference type="GO" id="GO:0005198">
    <property type="term" value="F:structural molecule activity"/>
    <property type="evidence" value="ECO:0007669"/>
    <property type="project" value="UniProtKB-UniRule"/>
</dbReference>
<protein>
    <recommendedName>
        <fullName evidence="4 5">Flagellar hook-basal body complex protein FliE</fullName>
    </recommendedName>
</protein>
<reference evidence="8 9" key="1">
    <citation type="submission" date="2019-12" db="EMBL/GenBank/DDBJ databases">
        <title>Sequence classification of anaerobic respiratory reductive dehalogenases: First we see many, then we see few.</title>
        <authorList>
            <person name="Molenda O."/>
            <person name="Puentes Jacome L.A."/>
            <person name="Cao X."/>
            <person name="Nesbo C.L."/>
            <person name="Tang S."/>
            <person name="Morson N."/>
            <person name="Patron J."/>
            <person name="Lomheim L."/>
            <person name="Wishart D.S."/>
            <person name="Edwards E.A."/>
        </authorList>
    </citation>
    <scope>NUCLEOTIDE SEQUENCE [LARGE SCALE GENOMIC DNA]</scope>
    <source>
        <strain evidence="8 9">12DCA</strain>
    </source>
</reference>
<dbReference type="InterPro" id="IPR001624">
    <property type="entry name" value="FliE"/>
</dbReference>
<keyword evidence="3 4" id="KW-0975">Bacterial flagellum</keyword>
<accession>A0A857DIY4</accession>
<feature type="coiled-coil region" evidence="6">
    <location>
        <begin position="38"/>
        <end position="65"/>
    </location>
</feature>
<evidence type="ECO:0000256" key="4">
    <source>
        <dbReference type="HAMAP-Rule" id="MF_00724"/>
    </source>
</evidence>
<dbReference type="PRINTS" id="PR01006">
    <property type="entry name" value="FLGHOOKFLIE"/>
</dbReference>
<dbReference type="GO" id="GO:0071973">
    <property type="term" value="P:bacterial-type flagellum-dependent cell motility"/>
    <property type="evidence" value="ECO:0007669"/>
    <property type="project" value="InterPro"/>
</dbReference>
<sequence>MSNALGPLTTIVPLSPLDNTGTSQTSKANDANGATGFSSFLSDALNKLERTQAEAEQAAADLATGQVDDFHTPVIAMEKASLTLGLAVTVRNKVIDAYNQIMQMQI</sequence>
<evidence type="ECO:0000256" key="2">
    <source>
        <dbReference type="ARBA" id="ARBA00009272"/>
    </source>
</evidence>
<dbReference type="Proteomes" id="UP000430508">
    <property type="component" value="Chromosome"/>
</dbReference>
<feature type="region of interest" description="Disordered" evidence="7">
    <location>
        <begin position="1"/>
        <end position="32"/>
    </location>
</feature>
<evidence type="ECO:0000313" key="8">
    <source>
        <dbReference type="EMBL" id="QHA01244.1"/>
    </source>
</evidence>
<dbReference type="NCBIfam" id="TIGR00205">
    <property type="entry name" value="fliE"/>
    <property type="match status" value="1"/>
</dbReference>
<evidence type="ECO:0000256" key="7">
    <source>
        <dbReference type="SAM" id="MobiDB-lite"/>
    </source>
</evidence>
<evidence type="ECO:0000313" key="9">
    <source>
        <dbReference type="Proteomes" id="UP000430508"/>
    </source>
</evidence>
<comment type="similarity">
    <text evidence="2 4">Belongs to the FliE family.</text>
</comment>
<name>A0A857DIY4_9FIRM</name>
<dbReference type="EMBL" id="CP046996">
    <property type="protein sequence ID" value="QHA01244.1"/>
    <property type="molecule type" value="Genomic_DNA"/>
</dbReference>
<organism evidence="8 9">
    <name type="scientific">Dehalobacter restrictus</name>
    <dbReference type="NCBI Taxonomy" id="55583"/>
    <lineage>
        <taxon>Bacteria</taxon>
        <taxon>Bacillati</taxon>
        <taxon>Bacillota</taxon>
        <taxon>Clostridia</taxon>
        <taxon>Eubacteriales</taxon>
        <taxon>Desulfitobacteriaceae</taxon>
        <taxon>Dehalobacter</taxon>
    </lineage>
</organism>
<dbReference type="PANTHER" id="PTHR34653">
    <property type="match status" value="1"/>
</dbReference>
<dbReference type="Pfam" id="PF02049">
    <property type="entry name" value="FliE"/>
    <property type="match status" value="1"/>
</dbReference>
<dbReference type="GO" id="GO:0003774">
    <property type="term" value="F:cytoskeletal motor activity"/>
    <property type="evidence" value="ECO:0007669"/>
    <property type="project" value="InterPro"/>
</dbReference>
<evidence type="ECO:0000256" key="1">
    <source>
        <dbReference type="ARBA" id="ARBA00004117"/>
    </source>
</evidence>
<keyword evidence="8" id="KW-0966">Cell projection</keyword>
<proteinExistence type="inferred from homology"/>
<comment type="subcellular location">
    <subcellularLocation>
        <location evidence="1 4">Bacterial flagellum basal body</location>
    </subcellularLocation>
</comment>
<keyword evidence="6" id="KW-0175">Coiled coil</keyword>
<evidence type="ECO:0000256" key="3">
    <source>
        <dbReference type="ARBA" id="ARBA00023143"/>
    </source>
</evidence>
<dbReference type="HAMAP" id="MF_00724">
    <property type="entry name" value="FliE"/>
    <property type="match status" value="1"/>
</dbReference>
<keyword evidence="8" id="KW-0969">Cilium</keyword>
<keyword evidence="8" id="KW-0282">Flagellum</keyword>
<dbReference type="PANTHER" id="PTHR34653:SF1">
    <property type="entry name" value="FLAGELLAR HOOK-BASAL BODY COMPLEX PROTEIN FLIE"/>
    <property type="match status" value="1"/>
</dbReference>
<dbReference type="RefSeq" id="WP_019226130.1">
    <property type="nucleotide sequence ID" value="NZ_CP046996.1"/>
</dbReference>
<feature type="compositionally biased region" description="Polar residues" evidence="7">
    <location>
        <begin position="17"/>
        <end position="29"/>
    </location>
</feature>